<evidence type="ECO:0000256" key="6">
    <source>
        <dbReference type="ARBA" id="ARBA00023006"/>
    </source>
</evidence>
<dbReference type="Gene3D" id="1.20.1270.60">
    <property type="entry name" value="Arfaptin homology (AH) domain/BAR domain"/>
    <property type="match status" value="2"/>
</dbReference>
<evidence type="ECO:0000256" key="2">
    <source>
        <dbReference type="ARBA" id="ARBA00010883"/>
    </source>
</evidence>
<dbReference type="SUPFAM" id="SSF64268">
    <property type="entry name" value="PX domain"/>
    <property type="match status" value="1"/>
</dbReference>
<dbReference type="CDD" id="cd06867">
    <property type="entry name" value="PX_SNX41_42"/>
    <property type="match status" value="1"/>
</dbReference>
<evidence type="ECO:0000313" key="13">
    <source>
        <dbReference type="Proteomes" id="UP001324427"/>
    </source>
</evidence>
<feature type="coiled-coil region" evidence="9">
    <location>
        <begin position="407"/>
        <end position="439"/>
    </location>
</feature>
<keyword evidence="7" id="KW-0446">Lipid-binding</keyword>
<feature type="region of interest" description="Disordered" evidence="10">
    <location>
        <begin position="219"/>
        <end position="276"/>
    </location>
</feature>
<organism evidence="12 13">
    <name type="scientific">Oleoguttula mirabilis</name>
    <dbReference type="NCBI Taxonomy" id="1507867"/>
    <lineage>
        <taxon>Eukaryota</taxon>
        <taxon>Fungi</taxon>
        <taxon>Dikarya</taxon>
        <taxon>Ascomycota</taxon>
        <taxon>Pezizomycotina</taxon>
        <taxon>Dothideomycetes</taxon>
        <taxon>Dothideomycetidae</taxon>
        <taxon>Mycosphaerellales</taxon>
        <taxon>Teratosphaeriaceae</taxon>
        <taxon>Oleoguttula</taxon>
    </lineage>
</organism>
<dbReference type="InterPro" id="IPR036871">
    <property type="entry name" value="PX_dom_sf"/>
</dbReference>
<dbReference type="SMART" id="SM00312">
    <property type="entry name" value="PX"/>
    <property type="match status" value="1"/>
</dbReference>
<evidence type="ECO:0000256" key="5">
    <source>
        <dbReference type="ARBA" id="ARBA00022927"/>
    </source>
</evidence>
<comment type="similarity">
    <text evidence="2">Belongs to the sorting nexin family.</text>
</comment>
<dbReference type="InterPro" id="IPR044106">
    <property type="entry name" value="PX_Snx41/Atg20"/>
</dbReference>
<dbReference type="GO" id="GO:0035091">
    <property type="term" value="F:phosphatidylinositol binding"/>
    <property type="evidence" value="ECO:0007669"/>
    <property type="project" value="InterPro"/>
</dbReference>
<dbReference type="GO" id="GO:0042147">
    <property type="term" value="P:retrograde transport, endosome to Golgi"/>
    <property type="evidence" value="ECO:0007669"/>
    <property type="project" value="InterPro"/>
</dbReference>
<keyword evidence="4" id="KW-0967">Endosome</keyword>
<keyword evidence="3" id="KW-0813">Transport</keyword>
<evidence type="ECO:0000256" key="9">
    <source>
        <dbReference type="SAM" id="Coils"/>
    </source>
</evidence>
<dbReference type="AlphaFoldDB" id="A0AAV9JMR5"/>
<dbReference type="PROSITE" id="PS50195">
    <property type="entry name" value="PX"/>
    <property type="match status" value="1"/>
</dbReference>
<name>A0AAV9JMR5_9PEZI</name>
<feature type="coiled-coil region" evidence="9">
    <location>
        <begin position="587"/>
        <end position="614"/>
    </location>
</feature>
<accession>A0AAV9JMR5</accession>
<feature type="region of interest" description="Disordered" evidence="10">
    <location>
        <begin position="446"/>
        <end position="550"/>
    </location>
</feature>
<proteinExistence type="inferred from homology"/>
<sequence>MWDDEDNNPYGSFVRRDSETSEAYSPDNARPSTPPSDRSISPEPAHYTSRSADLSDEEFDDERAKGPKVQVKEGGYDSRIEQILYEHPELEIQIVHAGKNTEGGGGYITYTIRTGEIEVRRRYSEFASLRQTLVNLHPTLIVPPIPEKHSIADYAAKPTKAREDVGIIELRQRMLATFLNRCRRMKDVREDGVWWRFLDPNVSWSEVLHSHPAVSIPKNNLKAPPLDPANPTQAHSYLPAPSQNAKLRSTSNASSSGTPNSPPPQSVMPSAAAHTQPQIQYARFPPTTQNLSESDLDPYFSSFESSSKELETLLTGSMEKVNQRLLRHLYSLGDDLMDLGARYNAFSLSEQSQSVAHAIEKTGQACDFTYIQSRDLSSGLSAGFAEPMRESAQFAGVVRSVLRYRVLKRVQEEMTRDELEKKRASVEQLERSEAEAKRIEQYMTSSGVYNQPAPPSSSSSSSVPKRSASSGSNRERPTHREEDNTSVDSDFPPTTMSQSAPSAHQGAPEQDDQAASSSPYPPGGGSSGSPGSSPPGHGHGPGSGAAHKRGSTSVGVANKLFGRISGLTHAIQGVTDADPERARRDQLGKTKESLGQLEQALEVAQRDVKDASAGVLKDLRRFQGQKEEDLRGYMLNFARCHVEWSKRSLEEWGKAKGEIEKIEVR</sequence>
<evidence type="ECO:0000256" key="3">
    <source>
        <dbReference type="ARBA" id="ARBA00022448"/>
    </source>
</evidence>
<dbReference type="Pfam" id="PF00787">
    <property type="entry name" value="PX"/>
    <property type="match status" value="1"/>
</dbReference>
<evidence type="ECO:0000256" key="8">
    <source>
        <dbReference type="ARBA" id="ARBA00023136"/>
    </source>
</evidence>
<comment type="subcellular location">
    <subcellularLocation>
        <location evidence="1">Endosome membrane</location>
        <topology evidence="1">Peripheral membrane protein</topology>
    </subcellularLocation>
</comment>
<dbReference type="InterPro" id="IPR001683">
    <property type="entry name" value="PX_dom"/>
</dbReference>
<dbReference type="PANTHER" id="PTHR46979:SF2">
    <property type="entry name" value="SORTING NEXIN-41"/>
    <property type="match status" value="1"/>
</dbReference>
<keyword evidence="6" id="KW-0072">Autophagy</keyword>
<dbReference type="GO" id="GO:0006914">
    <property type="term" value="P:autophagy"/>
    <property type="evidence" value="ECO:0007669"/>
    <property type="project" value="UniProtKB-KW"/>
</dbReference>
<keyword evidence="5" id="KW-0653">Protein transport</keyword>
<feature type="region of interest" description="Disordered" evidence="10">
    <location>
        <begin position="1"/>
        <end position="72"/>
    </location>
</feature>
<feature type="compositionally biased region" description="Low complexity" evidence="10">
    <location>
        <begin position="456"/>
        <end position="472"/>
    </location>
</feature>
<feature type="compositionally biased region" description="Polar residues" evidence="10">
    <location>
        <begin position="230"/>
        <end position="259"/>
    </location>
</feature>
<gene>
    <name evidence="12" type="ORF">LTR36_001859</name>
</gene>
<protein>
    <recommendedName>
        <fullName evidence="11">PX domain-containing protein</fullName>
    </recommendedName>
</protein>
<evidence type="ECO:0000256" key="7">
    <source>
        <dbReference type="ARBA" id="ARBA00023121"/>
    </source>
</evidence>
<comment type="caution">
    <text evidence="12">The sequence shown here is derived from an EMBL/GenBank/DDBJ whole genome shotgun (WGS) entry which is preliminary data.</text>
</comment>
<dbReference type="InterPro" id="IPR027267">
    <property type="entry name" value="AH/BAR_dom_sf"/>
</dbReference>
<dbReference type="GO" id="GO:0015031">
    <property type="term" value="P:protein transport"/>
    <property type="evidence" value="ECO:0007669"/>
    <property type="project" value="UniProtKB-KW"/>
</dbReference>
<reference evidence="12 13" key="1">
    <citation type="submission" date="2021-11" db="EMBL/GenBank/DDBJ databases">
        <title>Black yeast isolated from Biological Soil Crust.</title>
        <authorList>
            <person name="Kurbessoian T."/>
        </authorList>
    </citation>
    <scope>NUCLEOTIDE SEQUENCE [LARGE SCALE GENOMIC DNA]</scope>
    <source>
        <strain evidence="12 13">CCFEE 5522</strain>
    </source>
</reference>
<dbReference type="InterPro" id="IPR051079">
    <property type="entry name" value="Sorting_Nexin_Autophagy"/>
</dbReference>
<feature type="compositionally biased region" description="Basic and acidic residues" evidence="10">
    <location>
        <begin position="62"/>
        <end position="72"/>
    </location>
</feature>
<dbReference type="EMBL" id="JAVFHQ010000014">
    <property type="protein sequence ID" value="KAK4546642.1"/>
    <property type="molecule type" value="Genomic_DNA"/>
</dbReference>
<feature type="compositionally biased region" description="Polar residues" evidence="10">
    <location>
        <begin position="486"/>
        <end position="502"/>
    </location>
</feature>
<feature type="domain" description="PX" evidence="11">
    <location>
        <begin position="88"/>
        <end position="204"/>
    </location>
</feature>
<keyword evidence="8" id="KW-0472">Membrane</keyword>
<evidence type="ECO:0000256" key="1">
    <source>
        <dbReference type="ARBA" id="ARBA00004481"/>
    </source>
</evidence>
<keyword evidence="9" id="KW-0175">Coiled coil</keyword>
<evidence type="ECO:0000259" key="11">
    <source>
        <dbReference type="PROSITE" id="PS50195"/>
    </source>
</evidence>
<dbReference type="GO" id="GO:0010008">
    <property type="term" value="C:endosome membrane"/>
    <property type="evidence" value="ECO:0007669"/>
    <property type="project" value="UniProtKB-SubCell"/>
</dbReference>
<dbReference type="Proteomes" id="UP001324427">
    <property type="component" value="Unassembled WGS sequence"/>
</dbReference>
<dbReference type="GO" id="GO:0005829">
    <property type="term" value="C:cytosol"/>
    <property type="evidence" value="ECO:0007669"/>
    <property type="project" value="GOC"/>
</dbReference>
<keyword evidence="13" id="KW-1185">Reference proteome</keyword>
<dbReference type="Gene3D" id="3.30.1520.10">
    <property type="entry name" value="Phox-like domain"/>
    <property type="match status" value="1"/>
</dbReference>
<evidence type="ECO:0000313" key="12">
    <source>
        <dbReference type="EMBL" id="KAK4546642.1"/>
    </source>
</evidence>
<dbReference type="PANTHER" id="PTHR46979">
    <property type="entry name" value="SORTING NEXIN-41"/>
    <property type="match status" value="1"/>
</dbReference>
<feature type="compositionally biased region" description="Basic and acidic residues" evidence="10">
    <location>
        <begin position="473"/>
        <end position="483"/>
    </location>
</feature>
<evidence type="ECO:0000256" key="10">
    <source>
        <dbReference type="SAM" id="MobiDB-lite"/>
    </source>
</evidence>
<evidence type="ECO:0000256" key="4">
    <source>
        <dbReference type="ARBA" id="ARBA00022753"/>
    </source>
</evidence>